<reference evidence="1" key="1">
    <citation type="submission" date="2014-09" db="EMBL/GenBank/DDBJ databases">
        <authorList>
            <person name="Magalhaes I.L.F."/>
            <person name="Oliveira U."/>
            <person name="Santos F.R."/>
            <person name="Vidigal T.H.D.A."/>
            <person name="Brescovit A.D."/>
            <person name="Santos A.J."/>
        </authorList>
    </citation>
    <scope>NUCLEOTIDE SEQUENCE</scope>
    <source>
        <tissue evidence="1">Shoot tissue taken approximately 20 cm above the soil surface</tissue>
    </source>
</reference>
<proteinExistence type="predicted"/>
<name>A0A0A9HSH7_ARUDO</name>
<protein>
    <submittedName>
        <fullName evidence="1">Uncharacterized protein</fullName>
    </submittedName>
</protein>
<sequence>MTSSKRSPCNILAICFPTTLMSSPTSGQFGSRTISSGCPMTNSCRCLTIICQTFSTGPSGPQRGPHCFLECTHGCTSMHGARTSERIELTR</sequence>
<evidence type="ECO:0000313" key="1">
    <source>
        <dbReference type="EMBL" id="JAE39647.1"/>
    </source>
</evidence>
<reference evidence="1" key="2">
    <citation type="journal article" date="2015" name="Data Brief">
        <title>Shoot transcriptome of the giant reed, Arundo donax.</title>
        <authorList>
            <person name="Barrero R.A."/>
            <person name="Guerrero F.D."/>
            <person name="Moolhuijzen P."/>
            <person name="Goolsby J.A."/>
            <person name="Tidwell J."/>
            <person name="Bellgard S.E."/>
            <person name="Bellgard M.I."/>
        </authorList>
    </citation>
    <scope>NUCLEOTIDE SEQUENCE</scope>
    <source>
        <tissue evidence="1">Shoot tissue taken approximately 20 cm above the soil surface</tissue>
    </source>
</reference>
<organism evidence="1">
    <name type="scientific">Arundo donax</name>
    <name type="common">Giant reed</name>
    <name type="synonym">Donax arundinaceus</name>
    <dbReference type="NCBI Taxonomy" id="35708"/>
    <lineage>
        <taxon>Eukaryota</taxon>
        <taxon>Viridiplantae</taxon>
        <taxon>Streptophyta</taxon>
        <taxon>Embryophyta</taxon>
        <taxon>Tracheophyta</taxon>
        <taxon>Spermatophyta</taxon>
        <taxon>Magnoliopsida</taxon>
        <taxon>Liliopsida</taxon>
        <taxon>Poales</taxon>
        <taxon>Poaceae</taxon>
        <taxon>PACMAD clade</taxon>
        <taxon>Arundinoideae</taxon>
        <taxon>Arundineae</taxon>
        <taxon>Arundo</taxon>
    </lineage>
</organism>
<dbReference type="AlphaFoldDB" id="A0A0A9HSH7"/>
<dbReference type="EMBL" id="GBRH01158249">
    <property type="protein sequence ID" value="JAE39647.1"/>
    <property type="molecule type" value="Transcribed_RNA"/>
</dbReference>
<accession>A0A0A9HSH7</accession>